<feature type="transmembrane region" description="Helical" evidence="5">
    <location>
        <begin position="237"/>
        <end position="257"/>
    </location>
</feature>
<dbReference type="SMART" id="SM00744">
    <property type="entry name" value="RINGv"/>
    <property type="match status" value="1"/>
</dbReference>
<feature type="transmembrane region" description="Helical" evidence="5">
    <location>
        <begin position="292"/>
        <end position="319"/>
    </location>
</feature>
<keyword evidence="5" id="KW-0812">Transmembrane</keyword>
<reference evidence="7" key="1">
    <citation type="journal article" date="2020" name="bioRxiv">
        <title>Hybrid origin of Populus tomentosa Carr. identified through genome sequencing and phylogenomic analysis.</title>
        <authorList>
            <person name="An X."/>
            <person name="Gao K."/>
            <person name="Chen Z."/>
            <person name="Li J."/>
            <person name="Yang X."/>
            <person name="Yang X."/>
            <person name="Zhou J."/>
            <person name="Guo T."/>
            <person name="Zhao T."/>
            <person name="Huang S."/>
            <person name="Miao D."/>
            <person name="Khan W.U."/>
            <person name="Rao P."/>
            <person name="Ye M."/>
            <person name="Lei B."/>
            <person name="Liao W."/>
            <person name="Wang J."/>
            <person name="Ji L."/>
            <person name="Li Y."/>
            <person name="Guo B."/>
            <person name="Mustafa N.S."/>
            <person name="Li S."/>
            <person name="Yun Q."/>
            <person name="Keller S.R."/>
            <person name="Mao J."/>
            <person name="Zhang R."/>
            <person name="Strauss S.H."/>
        </authorList>
    </citation>
    <scope>NUCLEOTIDE SEQUENCE</scope>
    <source>
        <strain evidence="7">GM15</strain>
        <tissue evidence="7">Leaf</tissue>
    </source>
</reference>
<keyword evidence="8" id="KW-1185">Reference proteome</keyword>
<keyword evidence="1" id="KW-0479">Metal-binding</keyword>
<feature type="transmembrane region" description="Helical" evidence="5">
    <location>
        <begin position="111"/>
        <end position="132"/>
    </location>
</feature>
<evidence type="ECO:0000313" key="8">
    <source>
        <dbReference type="Proteomes" id="UP000886885"/>
    </source>
</evidence>
<feature type="domain" description="RING-CH-type" evidence="6">
    <location>
        <begin position="27"/>
        <end position="89"/>
    </location>
</feature>
<keyword evidence="5" id="KW-0472">Membrane</keyword>
<dbReference type="Pfam" id="PF12906">
    <property type="entry name" value="RINGv"/>
    <property type="match status" value="1"/>
</dbReference>
<dbReference type="OrthoDB" id="264354at2759"/>
<comment type="caution">
    <text evidence="7">The sequence shown here is derived from an EMBL/GenBank/DDBJ whole genome shotgun (WGS) entry which is preliminary data.</text>
</comment>
<evidence type="ECO:0000313" key="7">
    <source>
        <dbReference type="EMBL" id="KAG6773591.1"/>
    </source>
</evidence>
<keyword evidence="3" id="KW-0862">Zinc</keyword>
<feature type="transmembrane region" description="Helical" evidence="5">
    <location>
        <begin position="152"/>
        <end position="175"/>
    </location>
</feature>
<feature type="region of interest" description="Disordered" evidence="4">
    <location>
        <begin position="1"/>
        <end position="24"/>
    </location>
</feature>
<accession>A0A8X7ZQY1</accession>
<organism evidence="7 8">
    <name type="scientific">Populus tomentosa</name>
    <name type="common">Chinese white poplar</name>
    <dbReference type="NCBI Taxonomy" id="118781"/>
    <lineage>
        <taxon>Eukaryota</taxon>
        <taxon>Viridiplantae</taxon>
        <taxon>Streptophyta</taxon>
        <taxon>Embryophyta</taxon>
        <taxon>Tracheophyta</taxon>
        <taxon>Spermatophyta</taxon>
        <taxon>Magnoliopsida</taxon>
        <taxon>eudicotyledons</taxon>
        <taxon>Gunneridae</taxon>
        <taxon>Pentapetalae</taxon>
        <taxon>rosids</taxon>
        <taxon>fabids</taxon>
        <taxon>Malpighiales</taxon>
        <taxon>Salicaceae</taxon>
        <taxon>Saliceae</taxon>
        <taxon>Populus</taxon>
    </lineage>
</organism>
<evidence type="ECO:0000256" key="2">
    <source>
        <dbReference type="ARBA" id="ARBA00022771"/>
    </source>
</evidence>
<dbReference type="PROSITE" id="PS51292">
    <property type="entry name" value="ZF_RING_CH"/>
    <property type="match status" value="1"/>
</dbReference>
<gene>
    <name evidence="7" type="ORF">POTOM_020879</name>
</gene>
<evidence type="ECO:0000256" key="3">
    <source>
        <dbReference type="ARBA" id="ARBA00022833"/>
    </source>
</evidence>
<keyword evidence="2" id="KW-0863">Zinc-finger</keyword>
<dbReference type="CDD" id="cd16495">
    <property type="entry name" value="RING_CH-C4HC3_MARCH"/>
    <property type="match status" value="1"/>
</dbReference>
<protein>
    <recommendedName>
        <fullName evidence="6">RING-CH-type domain-containing protein</fullName>
    </recommendedName>
</protein>
<dbReference type="PANTHER" id="PTHR46347">
    <property type="entry name" value="RING/FYVE/PHD ZINC FINGER SUPERFAMILY PROTEIN"/>
    <property type="match status" value="1"/>
</dbReference>
<dbReference type="AlphaFoldDB" id="A0A8X7ZQY1"/>
<dbReference type="Proteomes" id="UP000886885">
    <property type="component" value="Chromosome 5D"/>
</dbReference>
<evidence type="ECO:0000259" key="6">
    <source>
        <dbReference type="PROSITE" id="PS51292"/>
    </source>
</evidence>
<proteinExistence type="predicted"/>
<dbReference type="GO" id="GO:0008270">
    <property type="term" value="F:zinc ion binding"/>
    <property type="evidence" value="ECO:0007669"/>
    <property type="project" value="UniProtKB-KW"/>
</dbReference>
<evidence type="ECO:0000256" key="4">
    <source>
        <dbReference type="SAM" id="MobiDB-lite"/>
    </source>
</evidence>
<dbReference type="EMBL" id="JAAWWB010000010">
    <property type="protein sequence ID" value="KAG6773591.1"/>
    <property type="molecule type" value="Genomic_DNA"/>
</dbReference>
<dbReference type="InterPro" id="IPR011016">
    <property type="entry name" value="Znf_RING-CH"/>
</dbReference>
<keyword evidence="5" id="KW-1133">Transmembrane helix</keyword>
<evidence type="ECO:0000256" key="1">
    <source>
        <dbReference type="ARBA" id="ARBA00022723"/>
    </source>
</evidence>
<dbReference type="PANTHER" id="PTHR46347:SF1">
    <property type="entry name" value="RING_FYVE_PHD ZINC FINGER SUPERFAMILY PROTEIN"/>
    <property type="match status" value="1"/>
</dbReference>
<evidence type="ECO:0000256" key="5">
    <source>
        <dbReference type="SAM" id="Phobius"/>
    </source>
</evidence>
<name>A0A8X7ZQY1_POPTO</name>
<sequence length="376" mass="42294">MVDHVSDASPLIPPSPITEPSEIDLEAGPGEQIQCRICLETDGRDFIAPCKCKGTTKYVHRECLDQWRAVKEGFAFSHCTTCKAPYHLRVHAATDRKWRTLKFRFFVTRDIAFIFLAVQLVIASLAYLVYLIDTHQKSWLHLAWGFDSELSFYYICGALLFFALLGLSGCFITCYDRRVRNDLAQPCRELCLCCCQPGYNYAISTTDAHNINCSIMLDFFVGNLHGWNHNLKSIQMMIYAIHLFSLILQCADCHLPGTICMWTDCTTCFESCASTAGECGCLGGASEAGLPVLFIMVLIVLGLFTVIGIFYSVLVATMVGQRIWQRHYHILAKRMLTKVSMEYVVEDVDGEMTGSDWSPPPLPPEHVQQLKNLGLL</sequence>